<name>A0ABX1C6M3_9ACTN</name>
<feature type="compositionally biased region" description="Basic and acidic residues" evidence="1">
    <location>
        <begin position="44"/>
        <end position="59"/>
    </location>
</feature>
<keyword evidence="3" id="KW-1185">Reference proteome</keyword>
<evidence type="ECO:0000313" key="3">
    <source>
        <dbReference type="Proteomes" id="UP000727056"/>
    </source>
</evidence>
<organism evidence="2 3">
    <name type="scientific">Streptomyces bohaiensis</name>
    <dbReference type="NCBI Taxonomy" id="1431344"/>
    <lineage>
        <taxon>Bacteria</taxon>
        <taxon>Bacillati</taxon>
        <taxon>Actinomycetota</taxon>
        <taxon>Actinomycetes</taxon>
        <taxon>Kitasatosporales</taxon>
        <taxon>Streptomycetaceae</taxon>
        <taxon>Streptomyces</taxon>
    </lineage>
</organism>
<reference evidence="2 3" key="1">
    <citation type="submission" date="2020-03" db="EMBL/GenBank/DDBJ databases">
        <title>Draft genome of Streptomyces sp. ventii, isolated from the Axial Seamount in the Pacific Ocean, and resequencing of the two type strains Streptomyces lonarensis strain NCL 716 and Streptomyces bohaiensis strain 11A07.</title>
        <authorList>
            <person name="Loughran R.M."/>
            <person name="Pfannmuller K.M."/>
            <person name="Wasson B.J."/>
            <person name="Deadmond M.C."/>
            <person name="Paddock B.E."/>
            <person name="Koyack M.J."/>
            <person name="Gallegos D.A."/>
            <person name="Mitchell E.A."/>
            <person name="Ushijima B."/>
            <person name="Saw J.H."/>
            <person name="Mcphail K.L."/>
            <person name="Videau P."/>
        </authorList>
    </citation>
    <scope>NUCLEOTIDE SEQUENCE [LARGE SCALE GENOMIC DNA]</scope>
    <source>
        <strain evidence="2 3">11A07</strain>
    </source>
</reference>
<protein>
    <submittedName>
        <fullName evidence="2">Uncharacterized protein</fullName>
    </submittedName>
</protein>
<feature type="region of interest" description="Disordered" evidence="1">
    <location>
        <begin position="1"/>
        <end position="26"/>
    </location>
</feature>
<feature type="compositionally biased region" description="Basic and acidic residues" evidence="1">
    <location>
        <begin position="1"/>
        <end position="12"/>
    </location>
</feature>
<dbReference type="EMBL" id="JAAVJC010000040">
    <property type="protein sequence ID" value="NJQ14836.1"/>
    <property type="molecule type" value="Genomic_DNA"/>
</dbReference>
<evidence type="ECO:0000313" key="2">
    <source>
        <dbReference type="EMBL" id="NJQ14836.1"/>
    </source>
</evidence>
<feature type="region of interest" description="Disordered" evidence="1">
    <location>
        <begin position="39"/>
        <end position="59"/>
    </location>
</feature>
<evidence type="ECO:0000256" key="1">
    <source>
        <dbReference type="SAM" id="MobiDB-lite"/>
    </source>
</evidence>
<proteinExistence type="predicted"/>
<comment type="caution">
    <text evidence="2">The sequence shown here is derived from an EMBL/GenBank/DDBJ whole genome shotgun (WGS) entry which is preliminary data.</text>
</comment>
<feature type="non-terminal residue" evidence="2">
    <location>
        <position position="59"/>
    </location>
</feature>
<dbReference type="Proteomes" id="UP000727056">
    <property type="component" value="Unassembled WGS sequence"/>
</dbReference>
<sequence>MAERRAADRDEQAGPAAPGEHRPRGRLRLFLAVLRRLLPGRRAPRADGEGGRAAEETRR</sequence>
<accession>A0ABX1C6M3</accession>
<gene>
    <name evidence="2" type="ORF">HCN52_07735</name>
</gene>